<reference evidence="9" key="1">
    <citation type="submission" date="2023-08" db="EMBL/GenBank/DDBJ databases">
        <title>Black Yeasts Isolated from many extreme environments.</title>
        <authorList>
            <person name="Coleine C."/>
            <person name="Stajich J.E."/>
            <person name="Selbmann L."/>
        </authorList>
    </citation>
    <scope>NUCLEOTIDE SEQUENCE</scope>
    <source>
        <strain evidence="9">CCFEE 5401</strain>
    </source>
</reference>
<feature type="compositionally biased region" description="Acidic residues" evidence="6">
    <location>
        <begin position="437"/>
        <end position="449"/>
    </location>
</feature>
<dbReference type="PANTHER" id="PTHR28538:SF1">
    <property type="entry name" value="INTEGRAL INNER NUCLEAR MEMBRANE PROTEIN IMA1"/>
    <property type="match status" value="1"/>
</dbReference>
<evidence type="ECO:0000256" key="4">
    <source>
        <dbReference type="ARBA" id="ARBA00023136"/>
    </source>
</evidence>
<feature type="transmembrane region" description="Helical" evidence="7">
    <location>
        <begin position="331"/>
        <end position="351"/>
    </location>
</feature>
<dbReference type="InterPro" id="IPR018617">
    <property type="entry name" value="Ima1_N"/>
</dbReference>
<accession>A0AAN7YF87</accession>
<feature type="region of interest" description="Disordered" evidence="6">
    <location>
        <begin position="407"/>
        <end position="487"/>
    </location>
</feature>
<evidence type="ECO:0000256" key="6">
    <source>
        <dbReference type="SAM" id="MobiDB-lite"/>
    </source>
</evidence>
<sequence>MFFFGKLTCHYCNIRSTISASSGVDHFQCTYCEAVNYLDPKGNIIDIPASVAEASHFNQHTTQHTTQKQTQPFQTFTHELPETLQHQQSQAFCNACQTNQLLYMESLANYLPDEEDPRYQEYEDGLPKYKEGLEKRYPQVCKRCAPLAQGKISRADYYASTSSIGHRTSETAKRGALGVRMSRDDSGKWLMRKALGAVWVVVYASLILQVAWHVYGMLMMRRPGRVDELDDVIFGQSCECIRDAVRLRFTTVCYNWLGSVLWSALLVSAALIWYNPGLVEWYHPIYRIEAVNGQREHFWLQVLLLAARAVALKMLSFSVRTPAITAQQLTASHAFAAVFILLVQWSSTGVIKTTKFSVKRKLMPRPDEQDVLGAYAGPEAEEYFHQPSSIPPDELFAREQFNRIQPFPINNLAPANTPTSTRFRQAQMPSPPLSVQTDDDGGDPMDLDDSPYNRSQIRGSLPSRTYNPRQGSHHSPAPAAGGWSGMRDSIFGIRSDFDSQEQQQALLQQQQEADRTRRRKLSYQTPVDPSPFRGRLPAAPMSMERRLRNPVTQLAFKETPVSKQQDFMLRMRGGIGNGKDFSTTGQRQSGLADGRTTALSLDEDSDFSPRKNDAGMGMNMGGLDLKPSSWHLASDQQATGLEDMFGGETFRIRDEPPSFDALRAVRAKGRLGFGTVTKMVLGTALLVGVVGWNIEGVRRSWCLWLVARMDDLGF</sequence>
<dbReference type="PANTHER" id="PTHR28538">
    <property type="entry name" value="INTEGRAL INNER NUCLEAR MEMBRANE PROTEIN IMA1"/>
    <property type="match status" value="1"/>
</dbReference>
<dbReference type="Pfam" id="PF09779">
    <property type="entry name" value="Ima1_N"/>
    <property type="match status" value="1"/>
</dbReference>
<feature type="transmembrane region" description="Helical" evidence="7">
    <location>
        <begin position="194"/>
        <end position="215"/>
    </location>
</feature>
<evidence type="ECO:0000256" key="2">
    <source>
        <dbReference type="ARBA" id="ARBA00022692"/>
    </source>
</evidence>
<feature type="compositionally biased region" description="Polar residues" evidence="6">
    <location>
        <begin position="413"/>
        <end position="436"/>
    </location>
</feature>
<feature type="domain" description="Ima1 N-terminal" evidence="8">
    <location>
        <begin position="7"/>
        <end position="146"/>
    </location>
</feature>
<feature type="compositionally biased region" description="Polar residues" evidence="6">
    <location>
        <begin position="580"/>
        <end position="589"/>
    </location>
</feature>
<evidence type="ECO:0000256" key="5">
    <source>
        <dbReference type="ARBA" id="ARBA00023242"/>
    </source>
</evidence>
<dbReference type="GO" id="GO:0044732">
    <property type="term" value="C:mitotic spindle pole body"/>
    <property type="evidence" value="ECO:0007669"/>
    <property type="project" value="TreeGrafter"/>
</dbReference>
<feature type="region of interest" description="Disordered" evidence="6">
    <location>
        <begin position="577"/>
        <end position="613"/>
    </location>
</feature>
<comment type="subcellular location">
    <subcellularLocation>
        <location evidence="1">Nucleus inner membrane</location>
        <topology evidence="1">Multi-pass membrane protein</topology>
    </subcellularLocation>
</comment>
<comment type="caution">
    <text evidence="9">The sequence shown here is derived from an EMBL/GenBank/DDBJ whole genome shotgun (WGS) entry which is preliminary data.</text>
</comment>
<feature type="transmembrane region" description="Helical" evidence="7">
    <location>
        <begin position="671"/>
        <end position="694"/>
    </location>
</feature>
<evidence type="ECO:0000313" key="9">
    <source>
        <dbReference type="EMBL" id="KAK5110752.1"/>
    </source>
</evidence>
<keyword evidence="2 7" id="KW-0812">Transmembrane</keyword>
<organism evidence="9 10">
    <name type="scientific">Meristemomyces frigidus</name>
    <dbReference type="NCBI Taxonomy" id="1508187"/>
    <lineage>
        <taxon>Eukaryota</taxon>
        <taxon>Fungi</taxon>
        <taxon>Dikarya</taxon>
        <taxon>Ascomycota</taxon>
        <taxon>Pezizomycotina</taxon>
        <taxon>Dothideomycetes</taxon>
        <taxon>Dothideomycetidae</taxon>
        <taxon>Mycosphaerellales</taxon>
        <taxon>Teratosphaeriaceae</taxon>
        <taxon>Meristemomyces</taxon>
    </lineage>
</organism>
<name>A0AAN7YF87_9PEZI</name>
<proteinExistence type="predicted"/>
<evidence type="ECO:0000313" key="10">
    <source>
        <dbReference type="Proteomes" id="UP001310890"/>
    </source>
</evidence>
<dbReference type="Proteomes" id="UP001310890">
    <property type="component" value="Unassembled WGS sequence"/>
</dbReference>
<dbReference type="GO" id="GO:0034992">
    <property type="term" value="C:microtubule organizing center attachment site"/>
    <property type="evidence" value="ECO:0007669"/>
    <property type="project" value="TreeGrafter"/>
</dbReference>
<dbReference type="GO" id="GO:0034506">
    <property type="term" value="C:chromosome, centromeric core domain"/>
    <property type="evidence" value="ECO:0007669"/>
    <property type="project" value="TreeGrafter"/>
</dbReference>
<evidence type="ECO:0000256" key="7">
    <source>
        <dbReference type="SAM" id="Phobius"/>
    </source>
</evidence>
<keyword evidence="5" id="KW-0539">Nucleus</keyword>
<gene>
    <name evidence="9" type="ORF">LTR62_005629</name>
</gene>
<keyword evidence="4 7" id="KW-0472">Membrane</keyword>
<keyword evidence="3 7" id="KW-1133">Transmembrane helix</keyword>
<evidence type="ECO:0000256" key="3">
    <source>
        <dbReference type="ARBA" id="ARBA00022989"/>
    </source>
</evidence>
<dbReference type="EMBL" id="JAVRRL010000046">
    <property type="protein sequence ID" value="KAK5110752.1"/>
    <property type="molecule type" value="Genomic_DNA"/>
</dbReference>
<feature type="compositionally biased region" description="Polar residues" evidence="6">
    <location>
        <begin position="452"/>
        <end position="470"/>
    </location>
</feature>
<protein>
    <recommendedName>
        <fullName evidence="8">Ima1 N-terminal domain-containing protein</fullName>
    </recommendedName>
</protein>
<evidence type="ECO:0000259" key="8">
    <source>
        <dbReference type="Pfam" id="PF09779"/>
    </source>
</evidence>
<feature type="compositionally biased region" description="Low complexity" evidence="6">
    <location>
        <begin position="500"/>
        <end position="511"/>
    </location>
</feature>
<dbReference type="GO" id="GO:0005637">
    <property type="term" value="C:nuclear inner membrane"/>
    <property type="evidence" value="ECO:0007669"/>
    <property type="project" value="UniProtKB-SubCell"/>
</dbReference>
<evidence type="ECO:0000256" key="1">
    <source>
        <dbReference type="ARBA" id="ARBA00004473"/>
    </source>
</evidence>
<dbReference type="AlphaFoldDB" id="A0AAN7YF87"/>
<dbReference type="GO" id="GO:0071765">
    <property type="term" value="P:nuclear inner membrane organization"/>
    <property type="evidence" value="ECO:0007669"/>
    <property type="project" value="InterPro"/>
</dbReference>
<feature type="transmembrane region" description="Helical" evidence="7">
    <location>
        <begin position="256"/>
        <end position="277"/>
    </location>
</feature>
<dbReference type="InterPro" id="IPR042321">
    <property type="entry name" value="Ima1"/>
</dbReference>
<feature type="region of interest" description="Disordered" evidence="6">
    <location>
        <begin position="499"/>
        <end position="535"/>
    </location>
</feature>